<dbReference type="EMBL" id="JACHOV010000002">
    <property type="protein sequence ID" value="MBB4640345.1"/>
    <property type="molecule type" value="Genomic_DNA"/>
</dbReference>
<dbReference type="Proteomes" id="UP000575068">
    <property type="component" value="Unassembled WGS sequence"/>
</dbReference>
<keyword evidence="2" id="KW-0830">Ubiquinone</keyword>
<name>A0A840HQZ1_9SPHN</name>
<feature type="domain" description="Methyltransferase type 11" evidence="1">
    <location>
        <begin position="56"/>
        <end position="124"/>
    </location>
</feature>
<dbReference type="Pfam" id="PF08241">
    <property type="entry name" value="Methyltransf_11"/>
    <property type="match status" value="1"/>
</dbReference>
<comment type="caution">
    <text evidence="2">The sequence shown here is derived from an EMBL/GenBank/DDBJ whole genome shotgun (WGS) entry which is preliminary data.</text>
</comment>
<dbReference type="GO" id="GO:0008757">
    <property type="term" value="F:S-adenosylmethionine-dependent methyltransferase activity"/>
    <property type="evidence" value="ECO:0007669"/>
    <property type="project" value="InterPro"/>
</dbReference>
<proteinExistence type="predicted"/>
<dbReference type="CDD" id="cd02440">
    <property type="entry name" value="AdoMet_MTases"/>
    <property type="match status" value="1"/>
</dbReference>
<dbReference type="SUPFAM" id="SSF53335">
    <property type="entry name" value="S-adenosyl-L-methionine-dependent methyltransferases"/>
    <property type="match status" value="1"/>
</dbReference>
<evidence type="ECO:0000313" key="2">
    <source>
        <dbReference type="EMBL" id="MBB4640345.1"/>
    </source>
</evidence>
<dbReference type="InterPro" id="IPR013216">
    <property type="entry name" value="Methyltransf_11"/>
</dbReference>
<dbReference type="Gene3D" id="3.40.50.150">
    <property type="entry name" value="Vaccinia Virus protein VP39"/>
    <property type="match status" value="1"/>
</dbReference>
<keyword evidence="2" id="KW-0808">Transferase</keyword>
<keyword evidence="2" id="KW-0489">Methyltransferase</keyword>
<evidence type="ECO:0000313" key="3">
    <source>
        <dbReference type="Proteomes" id="UP000575068"/>
    </source>
</evidence>
<protein>
    <submittedName>
        <fullName evidence="2">Ubiquinone/menaquinone biosynthesis C-methylase UbiE</fullName>
    </submittedName>
</protein>
<dbReference type="InterPro" id="IPR029063">
    <property type="entry name" value="SAM-dependent_MTases_sf"/>
</dbReference>
<keyword evidence="3" id="KW-1185">Reference proteome</keyword>
<reference evidence="2 3" key="1">
    <citation type="submission" date="2020-08" db="EMBL/GenBank/DDBJ databases">
        <title>Genomic Encyclopedia of Type Strains, Phase IV (KMG-IV): sequencing the most valuable type-strain genomes for metagenomic binning, comparative biology and taxonomic classification.</title>
        <authorList>
            <person name="Goeker M."/>
        </authorList>
    </citation>
    <scope>NUCLEOTIDE SEQUENCE [LARGE SCALE GENOMIC DNA]</scope>
    <source>
        <strain evidence="2 3">DSM 7465</strain>
    </source>
</reference>
<gene>
    <name evidence="2" type="ORF">HNQ99_000633</name>
</gene>
<evidence type="ECO:0000259" key="1">
    <source>
        <dbReference type="Pfam" id="PF08241"/>
    </source>
</evidence>
<sequence>MSLHSRILRMMLRAVSPRARAARMKQFEQMMQIKPGLRVIDLGGSTKIWKFVETPLNITVVNLESQRIDEFTYGAHRFTIARGDATDLREFADDSFDLVFSNSCIEHVGDGDKQAAFAQEVRRLAPSYFIQTPSIHFPVEAHTGLPFWWYYPQAWRQAFIRRWRRRRPAYGEFIAGTRVLTRERLETIFPDADLHSERVLGMVKSYIACRVSPARKKPAPTALTAKNSRSPSLV</sequence>
<dbReference type="RefSeq" id="WP_184474196.1">
    <property type="nucleotide sequence ID" value="NZ_JACHOV010000002.1"/>
</dbReference>
<accession>A0A840HQZ1</accession>
<organism evidence="2 3">
    <name type="scientific">Rhizorhapis suberifaciens</name>
    <name type="common">corky root of lettuce</name>
    <dbReference type="NCBI Taxonomy" id="13656"/>
    <lineage>
        <taxon>Bacteria</taxon>
        <taxon>Pseudomonadati</taxon>
        <taxon>Pseudomonadota</taxon>
        <taxon>Alphaproteobacteria</taxon>
        <taxon>Sphingomonadales</taxon>
        <taxon>Sphingomonadaceae</taxon>
        <taxon>Rhizorhapis</taxon>
    </lineage>
</organism>
<dbReference type="AlphaFoldDB" id="A0A840HQZ1"/>
<dbReference type="GO" id="GO:0032259">
    <property type="term" value="P:methylation"/>
    <property type="evidence" value="ECO:0007669"/>
    <property type="project" value="UniProtKB-KW"/>
</dbReference>